<accession>A0A387BFG4</accession>
<gene>
    <name evidence="1" type="ORF">D7I46_09665</name>
</gene>
<organism evidence="1 2">
    <name type="scientific">Lactococcus allomyrinae</name>
    <dbReference type="NCBI Taxonomy" id="2419773"/>
    <lineage>
        <taxon>Bacteria</taxon>
        <taxon>Bacillati</taxon>
        <taxon>Bacillota</taxon>
        <taxon>Bacilli</taxon>
        <taxon>Lactobacillales</taxon>
        <taxon>Streptococcaceae</taxon>
        <taxon>Lactococcus</taxon>
    </lineage>
</organism>
<keyword evidence="2" id="KW-1185">Reference proteome</keyword>
<dbReference type="Proteomes" id="UP000269374">
    <property type="component" value="Chromosome"/>
</dbReference>
<name>A0A387BFG4_9LACT</name>
<reference evidence="1 2" key="1">
    <citation type="submission" date="2018-09" db="EMBL/GenBank/DDBJ databases">
        <title>Genome sequencing of strain 1JSPR-7.</title>
        <authorList>
            <person name="Heo J."/>
            <person name="Kim S.-J."/>
            <person name="Kwon S.-W."/>
        </authorList>
    </citation>
    <scope>NUCLEOTIDE SEQUENCE [LARGE SCALE GENOMIC DNA]</scope>
    <source>
        <strain evidence="1 2">1JSPR-7</strain>
    </source>
</reference>
<evidence type="ECO:0000313" key="1">
    <source>
        <dbReference type="EMBL" id="AYG01338.1"/>
    </source>
</evidence>
<proteinExistence type="predicted"/>
<dbReference type="AlphaFoldDB" id="A0A387BFG4"/>
<dbReference type="RefSeq" id="WP_120772711.1">
    <property type="nucleotide sequence ID" value="NZ_CP032627.1"/>
</dbReference>
<evidence type="ECO:0000313" key="2">
    <source>
        <dbReference type="Proteomes" id="UP000269374"/>
    </source>
</evidence>
<sequence length="78" mass="9274">MKFFKDGVNDLTKKQTHYYLRIFTMLATVSRPKYSESYEETRILFLARDAINSHKHFGDTMRVLISNLKELEQEQKGD</sequence>
<dbReference type="KEGG" id="lact:D7I46_09665"/>
<dbReference type="EMBL" id="CP032627">
    <property type="protein sequence ID" value="AYG01338.1"/>
    <property type="molecule type" value="Genomic_DNA"/>
</dbReference>
<protein>
    <submittedName>
        <fullName evidence="1">Uncharacterized protein</fullName>
    </submittedName>
</protein>